<dbReference type="EMBL" id="CAUYUJ010020268">
    <property type="protein sequence ID" value="CAK0896983.1"/>
    <property type="molecule type" value="Genomic_DNA"/>
</dbReference>
<proteinExistence type="predicted"/>
<feature type="compositionally biased region" description="Low complexity" evidence="1">
    <location>
        <begin position="50"/>
        <end position="75"/>
    </location>
</feature>
<evidence type="ECO:0000313" key="3">
    <source>
        <dbReference type="Proteomes" id="UP001189429"/>
    </source>
</evidence>
<comment type="caution">
    <text evidence="2">The sequence shown here is derived from an EMBL/GenBank/DDBJ whole genome shotgun (WGS) entry which is preliminary data.</text>
</comment>
<gene>
    <name evidence="2" type="ORF">PCOR1329_LOCUS75300</name>
</gene>
<protein>
    <recommendedName>
        <fullName evidence="4">Secreted protein</fullName>
    </recommendedName>
</protein>
<reference evidence="2" key="1">
    <citation type="submission" date="2023-10" db="EMBL/GenBank/DDBJ databases">
        <authorList>
            <person name="Chen Y."/>
            <person name="Shah S."/>
            <person name="Dougan E. K."/>
            <person name="Thang M."/>
            <person name="Chan C."/>
        </authorList>
    </citation>
    <scope>NUCLEOTIDE SEQUENCE [LARGE SCALE GENOMIC DNA]</scope>
</reference>
<evidence type="ECO:0008006" key="4">
    <source>
        <dbReference type="Google" id="ProtNLM"/>
    </source>
</evidence>
<organism evidence="2 3">
    <name type="scientific">Prorocentrum cordatum</name>
    <dbReference type="NCBI Taxonomy" id="2364126"/>
    <lineage>
        <taxon>Eukaryota</taxon>
        <taxon>Sar</taxon>
        <taxon>Alveolata</taxon>
        <taxon>Dinophyceae</taxon>
        <taxon>Prorocentrales</taxon>
        <taxon>Prorocentraceae</taxon>
        <taxon>Prorocentrum</taxon>
    </lineage>
</organism>
<name>A0ABN9XBP6_9DINO</name>
<keyword evidence="3" id="KW-1185">Reference proteome</keyword>
<sequence length="109" mass="11531">MVSSFCSSNIVTAVSFASQKAALAASRKMPTTCCLRFSSSERSSDERDTPSSSKPKTPWSSSSSSPPSRSAYKSSVGLDSLSGAVGAWVGGKTAWLRLRTTAYAPFHAW</sequence>
<accession>A0ABN9XBP6</accession>
<feature type="region of interest" description="Disordered" evidence="1">
    <location>
        <begin position="37"/>
        <end position="75"/>
    </location>
</feature>
<dbReference type="Proteomes" id="UP001189429">
    <property type="component" value="Unassembled WGS sequence"/>
</dbReference>
<evidence type="ECO:0000256" key="1">
    <source>
        <dbReference type="SAM" id="MobiDB-lite"/>
    </source>
</evidence>
<evidence type="ECO:0000313" key="2">
    <source>
        <dbReference type="EMBL" id="CAK0896983.1"/>
    </source>
</evidence>